<keyword evidence="2" id="KW-1185">Reference proteome</keyword>
<proteinExistence type="predicted"/>
<sequence>MGASTKLSDRFCGHVLVGYQLCIGYSNTGAKVKRLSVLQSCVRDVLASVGIIAHCLTDWQPGK</sequence>
<dbReference type="EMBL" id="ML736237">
    <property type="protein sequence ID" value="KAE8376610.1"/>
    <property type="molecule type" value="Genomic_DNA"/>
</dbReference>
<protein>
    <submittedName>
        <fullName evidence="1">Uncharacterized protein</fullName>
    </submittedName>
</protein>
<organism evidence="1 2">
    <name type="scientific">Aspergillus bertholletiae</name>
    <dbReference type="NCBI Taxonomy" id="1226010"/>
    <lineage>
        <taxon>Eukaryota</taxon>
        <taxon>Fungi</taxon>
        <taxon>Dikarya</taxon>
        <taxon>Ascomycota</taxon>
        <taxon>Pezizomycotina</taxon>
        <taxon>Eurotiomycetes</taxon>
        <taxon>Eurotiomycetidae</taxon>
        <taxon>Eurotiales</taxon>
        <taxon>Aspergillaceae</taxon>
        <taxon>Aspergillus</taxon>
        <taxon>Aspergillus subgen. Circumdati</taxon>
    </lineage>
</organism>
<evidence type="ECO:0000313" key="1">
    <source>
        <dbReference type="EMBL" id="KAE8376610.1"/>
    </source>
</evidence>
<dbReference type="Proteomes" id="UP000326198">
    <property type="component" value="Unassembled WGS sequence"/>
</dbReference>
<gene>
    <name evidence="1" type="ORF">BDV26DRAFT_265211</name>
</gene>
<dbReference type="AlphaFoldDB" id="A0A5N7B602"/>
<evidence type="ECO:0000313" key="2">
    <source>
        <dbReference type="Proteomes" id="UP000326198"/>
    </source>
</evidence>
<reference evidence="1 2" key="1">
    <citation type="submission" date="2019-04" db="EMBL/GenBank/DDBJ databases">
        <title>Friends and foes A comparative genomics studyof 23 Aspergillus species from section Flavi.</title>
        <authorList>
            <consortium name="DOE Joint Genome Institute"/>
            <person name="Kjaerbolling I."/>
            <person name="Vesth T."/>
            <person name="Frisvad J.C."/>
            <person name="Nybo J.L."/>
            <person name="Theobald S."/>
            <person name="Kildgaard S."/>
            <person name="Isbrandt T."/>
            <person name="Kuo A."/>
            <person name="Sato A."/>
            <person name="Lyhne E.K."/>
            <person name="Kogle M.E."/>
            <person name="Wiebenga A."/>
            <person name="Kun R.S."/>
            <person name="Lubbers R.J."/>
            <person name="Makela M.R."/>
            <person name="Barry K."/>
            <person name="Chovatia M."/>
            <person name="Clum A."/>
            <person name="Daum C."/>
            <person name="Haridas S."/>
            <person name="He G."/>
            <person name="LaButti K."/>
            <person name="Lipzen A."/>
            <person name="Mondo S."/>
            <person name="Riley R."/>
            <person name="Salamov A."/>
            <person name="Simmons B.A."/>
            <person name="Magnuson J.K."/>
            <person name="Henrissat B."/>
            <person name="Mortensen U.H."/>
            <person name="Larsen T.O."/>
            <person name="Devries R.P."/>
            <person name="Grigoriev I.V."/>
            <person name="Machida M."/>
            <person name="Baker S.E."/>
            <person name="Andersen M.R."/>
        </authorList>
    </citation>
    <scope>NUCLEOTIDE SEQUENCE [LARGE SCALE GENOMIC DNA]</scope>
    <source>
        <strain evidence="1 2">IBT 29228</strain>
    </source>
</reference>
<name>A0A5N7B602_9EURO</name>
<accession>A0A5N7B602</accession>